<accession>A0A165KYJ7</accession>
<proteinExistence type="predicted"/>
<dbReference type="GO" id="GO:0031398">
    <property type="term" value="P:positive regulation of protein ubiquitination"/>
    <property type="evidence" value="ECO:0007669"/>
    <property type="project" value="TreeGrafter"/>
</dbReference>
<organism evidence="2 3">
    <name type="scientific">Exidia glandulosa HHB12029</name>
    <dbReference type="NCBI Taxonomy" id="1314781"/>
    <lineage>
        <taxon>Eukaryota</taxon>
        <taxon>Fungi</taxon>
        <taxon>Dikarya</taxon>
        <taxon>Basidiomycota</taxon>
        <taxon>Agaricomycotina</taxon>
        <taxon>Agaricomycetes</taxon>
        <taxon>Auriculariales</taxon>
        <taxon>Exidiaceae</taxon>
        <taxon>Exidia</taxon>
    </lineage>
</organism>
<dbReference type="PANTHER" id="PTHR20933">
    <property type="entry name" value="F-BOX ONLY PROTEIN 33"/>
    <property type="match status" value="1"/>
</dbReference>
<dbReference type="InParanoid" id="A0A165KYJ7"/>
<dbReference type="AlphaFoldDB" id="A0A165KYJ7"/>
<dbReference type="PROSITE" id="PS50181">
    <property type="entry name" value="FBOX"/>
    <property type="match status" value="1"/>
</dbReference>
<reference evidence="2 3" key="1">
    <citation type="journal article" date="2016" name="Mol. Biol. Evol.">
        <title>Comparative Genomics of Early-Diverging Mushroom-Forming Fungi Provides Insights into the Origins of Lignocellulose Decay Capabilities.</title>
        <authorList>
            <person name="Nagy L.G."/>
            <person name="Riley R."/>
            <person name="Tritt A."/>
            <person name="Adam C."/>
            <person name="Daum C."/>
            <person name="Floudas D."/>
            <person name="Sun H."/>
            <person name="Yadav J.S."/>
            <person name="Pangilinan J."/>
            <person name="Larsson K.H."/>
            <person name="Matsuura K."/>
            <person name="Barry K."/>
            <person name="Labutti K."/>
            <person name="Kuo R."/>
            <person name="Ohm R.A."/>
            <person name="Bhattacharya S.S."/>
            <person name="Shirouzu T."/>
            <person name="Yoshinaga Y."/>
            <person name="Martin F.M."/>
            <person name="Grigoriev I.V."/>
            <person name="Hibbett D.S."/>
        </authorList>
    </citation>
    <scope>NUCLEOTIDE SEQUENCE [LARGE SCALE GENOMIC DNA]</scope>
    <source>
        <strain evidence="2 3">HHB12029</strain>
    </source>
</reference>
<dbReference type="Pfam" id="PF12937">
    <property type="entry name" value="F-box-like"/>
    <property type="match status" value="1"/>
</dbReference>
<dbReference type="SUPFAM" id="SSF81383">
    <property type="entry name" value="F-box domain"/>
    <property type="match status" value="1"/>
</dbReference>
<dbReference type="Proteomes" id="UP000077266">
    <property type="component" value="Unassembled WGS sequence"/>
</dbReference>
<dbReference type="InterPro" id="IPR036047">
    <property type="entry name" value="F-box-like_dom_sf"/>
</dbReference>
<dbReference type="EMBL" id="KV425934">
    <property type="protein sequence ID" value="KZV97095.1"/>
    <property type="molecule type" value="Genomic_DNA"/>
</dbReference>
<sequence>MSSTPSVDPQALALVEQSLMRECASQLEAARVAQATRPFDPVKHAEVFSAVTAAFDAHKTAFLALMTKVGRMSNGLAPVNHLPSDVLLEILLYLPLEGRLKASRVCSYWRSTAVNAARLWADLNLSVRADKTEKLFALLERTKGAEVDLELRFLGAADKLKCREITRQLEPYFCRLRTFSWWAHCAVAHPEQFVLSWTDTGEEYKSLPIVIYDAPLLRRAALKSSDGPWRGPACSFHLSMKPGAFAALEVLRVGPVVDDTFKKWPELPALIHLHIHWSATLPGSTLYAVLRGSPALIALIIEGLDEFTLSDPSAEASPMLPKLDVLALSGAMDESTLRRVFDDLAPSTIDEIQLMSKYASAHMFSWTTSWNFGVPCELHGIVTLSLVDEPATDPWTGNLDYTLFTIHVGDGDERHRVFYDVVEPALFVDTIAGSLRELSVDCDFWFTLSPDVEFPAVVSLSILGLISSVSQARRPTPLIGAAMPALRTVSIFVGTRECGQFHSEKWTSLDIAKFMDLQIKGYSIPLEKLFICGGRLAKGSNRKQTYARLAPYAKRLVIDQKNIDSDRFDELLDWIPEGYWD</sequence>
<dbReference type="SMART" id="SM00256">
    <property type="entry name" value="FBOX"/>
    <property type="match status" value="1"/>
</dbReference>
<keyword evidence="3" id="KW-1185">Reference proteome</keyword>
<evidence type="ECO:0000313" key="3">
    <source>
        <dbReference type="Proteomes" id="UP000077266"/>
    </source>
</evidence>
<dbReference type="Gene3D" id="1.20.1280.50">
    <property type="match status" value="1"/>
</dbReference>
<name>A0A165KYJ7_EXIGL</name>
<feature type="domain" description="F-box" evidence="1">
    <location>
        <begin position="76"/>
        <end position="123"/>
    </location>
</feature>
<evidence type="ECO:0000259" key="1">
    <source>
        <dbReference type="PROSITE" id="PS50181"/>
    </source>
</evidence>
<dbReference type="PANTHER" id="PTHR20933:SF4">
    <property type="entry name" value="F-BOX INVOLVED IN POLYQ PATHOGENESIS, ISOFORM A"/>
    <property type="match status" value="1"/>
</dbReference>
<protein>
    <recommendedName>
        <fullName evidence="1">F-box domain-containing protein</fullName>
    </recommendedName>
</protein>
<gene>
    <name evidence="2" type="ORF">EXIGLDRAFT_833091</name>
</gene>
<dbReference type="InterPro" id="IPR001810">
    <property type="entry name" value="F-box_dom"/>
</dbReference>
<evidence type="ECO:0000313" key="2">
    <source>
        <dbReference type="EMBL" id="KZV97095.1"/>
    </source>
</evidence>